<dbReference type="InterPro" id="IPR003959">
    <property type="entry name" value="ATPase_AAA_core"/>
</dbReference>
<dbReference type="OrthoDB" id="9815944at2"/>
<dbReference type="KEGG" id="mard:IBG28_10125"/>
<dbReference type="Proteomes" id="UP000516370">
    <property type="component" value="Chromosome"/>
</dbReference>
<dbReference type="RefSeq" id="WP_111608240.1">
    <property type="nucleotide sequence ID" value="NZ_BMLJ01000006.1"/>
</dbReference>
<protein>
    <submittedName>
        <fullName evidence="2">AAA family ATPase</fullName>
    </submittedName>
</protein>
<dbReference type="EMBL" id="CP061081">
    <property type="protein sequence ID" value="QNT07910.1"/>
    <property type="molecule type" value="Genomic_DNA"/>
</dbReference>
<dbReference type="PANTHER" id="PTHR43581">
    <property type="entry name" value="ATP/GTP PHOSPHATASE"/>
    <property type="match status" value="1"/>
</dbReference>
<dbReference type="PANTHER" id="PTHR43581:SF4">
    <property type="entry name" value="ATP_GTP PHOSPHATASE"/>
    <property type="match status" value="1"/>
</dbReference>
<evidence type="ECO:0000313" key="2">
    <source>
        <dbReference type="EMBL" id="QNT07910.1"/>
    </source>
</evidence>
<dbReference type="GO" id="GO:0005524">
    <property type="term" value="F:ATP binding"/>
    <property type="evidence" value="ECO:0007669"/>
    <property type="project" value="InterPro"/>
</dbReference>
<gene>
    <name evidence="2" type="ORF">IBG28_10125</name>
</gene>
<keyword evidence="3" id="KW-1185">Reference proteome</keyword>
<evidence type="ECO:0000259" key="1">
    <source>
        <dbReference type="Pfam" id="PF13304"/>
    </source>
</evidence>
<organism evidence="2 3">
    <name type="scientific">Marinomonas arctica</name>
    <dbReference type="NCBI Taxonomy" id="383750"/>
    <lineage>
        <taxon>Bacteria</taxon>
        <taxon>Pseudomonadati</taxon>
        <taxon>Pseudomonadota</taxon>
        <taxon>Gammaproteobacteria</taxon>
        <taxon>Oceanospirillales</taxon>
        <taxon>Oceanospirillaceae</taxon>
        <taxon>Marinomonas</taxon>
    </lineage>
</organism>
<feature type="domain" description="ATPase AAA-type core" evidence="1">
    <location>
        <begin position="28"/>
        <end position="395"/>
    </location>
</feature>
<evidence type="ECO:0000313" key="3">
    <source>
        <dbReference type="Proteomes" id="UP000516370"/>
    </source>
</evidence>
<dbReference type="AlphaFoldDB" id="A0A7H1JBP4"/>
<accession>A0A7H1JBP4</accession>
<sequence>MKVDFLKIRGGFKNIHNLEIDFDDKELLTVLIGRNGSGKSNVIEALVRIFRALDLGEEFAPFSYKLIYSLGANNEKRIEIDASPDYGTTPHQQHKIKVAIKQEDNSFSKFETVALSKVKRDKNGASDYLPQHLFAYYSGPSDRLEDLFKLHRTKFYNQLLKNKVKIEDEVRPLFYAKPFHSQFVLLAFFLNQQHGVGREFLAEQLGIKDFHSVHFVFRRPEWGKNNKKDIFWGARGVVREFLDRLLPYSYGPVKSTREEATSLTGKGVDNEFVYLFLPDIYGLKKVAKGLKPKDFFKMLESTLLSELIDSVNIKVKLHNDEIVSFSELSEGEQQLLTVLGLLEFTVEDDSLFLLDEPDTHLNPAWAAKYHTFLKRFIPNQKFCHILMVTHHPLAIAELDKHQIQVIRNNKDGQSIAEIPAESPIGMGVNGILTSDMFGMATTLDKYTSGVIEKRRALLEKESLTEHETKELRKLNGSLERLGYGYTHPDEDYRQFLIARKRALHTNNIPDTKTVENRIKLLEAILKDQGLID</sequence>
<dbReference type="Pfam" id="PF13304">
    <property type="entry name" value="AAA_21"/>
    <property type="match status" value="1"/>
</dbReference>
<name>A0A7H1JBP4_9GAMM</name>
<dbReference type="InterPro" id="IPR027417">
    <property type="entry name" value="P-loop_NTPase"/>
</dbReference>
<dbReference type="InterPro" id="IPR051396">
    <property type="entry name" value="Bact_Antivir_Def_Nuclease"/>
</dbReference>
<dbReference type="GO" id="GO:0016887">
    <property type="term" value="F:ATP hydrolysis activity"/>
    <property type="evidence" value="ECO:0007669"/>
    <property type="project" value="InterPro"/>
</dbReference>
<dbReference type="SUPFAM" id="SSF52540">
    <property type="entry name" value="P-loop containing nucleoside triphosphate hydrolases"/>
    <property type="match status" value="1"/>
</dbReference>
<dbReference type="Gene3D" id="3.40.50.300">
    <property type="entry name" value="P-loop containing nucleotide triphosphate hydrolases"/>
    <property type="match status" value="2"/>
</dbReference>
<dbReference type="CDD" id="cd00267">
    <property type="entry name" value="ABC_ATPase"/>
    <property type="match status" value="1"/>
</dbReference>
<reference evidence="2 3" key="1">
    <citation type="submission" date="2020-09" db="EMBL/GenBank/DDBJ databases">
        <title>Complete genome sequence of an Arctic sea ice bacterium Marinomonas arctica BSI20414.</title>
        <authorList>
            <person name="Liao L."/>
            <person name="Chen B."/>
        </authorList>
    </citation>
    <scope>NUCLEOTIDE SEQUENCE [LARGE SCALE GENOMIC DNA]</scope>
    <source>
        <strain evidence="2 3">BSI20414</strain>
    </source>
</reference>
<proteinExistence type="predicted"/>